<dbReference type="Pfam" id="PF08016">
    <property type="entry name" value="PKD_channel"/>
    <property type="match status" value="1"/>
</dbReference>
<dbReference type="Proteomes" id="UP000444721">
    <property type="component" value="Unassembled WGS sequence"/>
</dbReference>
<evidence type="ECO:0000313" key="8">
    <source>
        <dbReference type="EMBL" id="KAF0984537.1"/>
    </source>
</evidence>
<protein>
    <recommendedName>
        <fullName evidence="7">Polycystin cation channel PKD1/PKD2 domain-containing protein</fullName>
    </recommendedName>
</protein>
<dbReference type="AlphaFoldDB" id="A0A6A5C5G5"/>
<keyword evidence="2 6" id="KW-0812">Transmembrane</keyword>
<feature type="domain" description="Polycystin cation channel PKD1/PKD2" evidence="7">
    <location>
        <begin position="562"/>
        <end position="689"/>
    </location>
</feature>
<evidence type="ECO:0000256" key="5">
    <source>
        <dbReference type="SAM" id="MobiDB-lite"/>
    </source>
</evidence>
<dbReference type="GeneID" id="68107654"/>
<evidence type="ECO:0000256" key="2">
    <source>
        <dbReference type="ARBA" id="ARBA00022692"/>
    </source>
</evidence>
<proteinExistence type="predicted"/>
<keyword evidence="9" id="KW-1185">Reference proteome</keyword>
<dbReference type="PANTHER" id="PTHR12127">
    <property type="entry name" value="MUCOLIPIN"/>
    <property type="match status" value="1"/>
</dbReference>
<name>A0A6A5C5G5_NAEFO</name>
<comment type="caution">
    <text evidence="8">The sequence shown here is derived from an EMBL/GenBank/DDBJ whole genome shotgun (WGS) entry which is preliminary data.</text>
</comment>
<gene>
    <name evidence="8" type="ORF">FDP41_000436</name>
</gene>
<dbReference type="OrthoDB" id="263481at2759"/>
<feature type="compositionally biased region" description="Low complexity" evidence="5">
    <location>
        <begin position="24"/>
        <end position="34"/>
    </location>
</feature>
<feature type="compositionally biased region" description="Basic and acidic residues" evidence="5">
    <location>
        <begin position="97"/>
        <end position="106"/>
    </location>
</feature>
<feature type="transmembrane region" description="Helical" evidence="6">
    <location>
        <begin position="525"/>
        <end position="545"/>
    </location>
</feature>
<dbReference type="PANTHER" id="PTHR12127:SF7">
    <property type="entry name" value="SD02261P"/>
    <property type="match status" value="1"/>
</dbReference>
<dbReference type="VEuPathDB" id="AmoebaDB:NfTy_001150"/>
<dbReference type="VEuPathDB" id="AmoebaDB:NF0005930"/>
<feature type="compositionally biased region" description="Low complexity" evidence="5">
    <location>
        <begin position="48"/>
        <end position="65"/>
    </location>
</feature>
<feature type="region of interest" description="Disordered" evidence="5">
    <location>
        <begin position="1"/>
        <end position="175"/>
    </location>
</feature>
<dbReference type="Gene3D" id="1.10.287.70">
    <property type="match status" value="1"/>
</dbReference>
<dbReference type="RefSeq" id="XP_044569250.1">
    <property type="nucleotide sequence ID" value="XM_044707765.1"/>
</dbReference>
<dbReference type="GO" id="GO:0072345">
    <property type="term" value="F:NAADP-sensitive calcium-release channel activity"/>
    <property type="evidence" value="ECO:0007669"/>
    <property type="project" value="TreeGrafter"/>
</dbReference>
<feature type="transmembrane region" description="Helical" evidence="6">
    <location>
        <begin position="557"/>
        <end position="576"/>
    </location>
</feature>
<comment type="subcellular location">
    <subcellularLocation>
        <location evidence="1">Membrane</location>
        <topology evidence="1">Multi-pass membrane protein</topology>
    </subcellularLocation>
</comment>
<dbReference type="EMBL" id="VFQX01000002">
    <property type="protein sequence ID" value="KAF0984537.1"/>
    <property type="molecule type" value="Genomic_DNA"/>
</dbReference>
<dbReference type="VEuPathDB" id="AmoebaDB:FDP41_000436"/>
<feature type="compositionally biased region" description="Low complexity" evidence="5">
    <location>
        <begin position="149"/>
        <end position="162"/>
    </location>
</feature>
<feature type="transmembrane region" description="Helical" evidence="6">
    <location>
        <begin position="596"/>
        <end position="618"/>
    </location>
</feature>
<dbReference type="InterPro" id="IPR013122">
    <property type="entry name" value="PKD1_2_channel"/>
</dbReference>
<evidence type="ECO:0000256" key="6">
    <source>
        <dbReference type="SAM" id="Phobius"/>
    </source>
</evidence>
<dbReference type="InterPro" id="IPR039031">
    <property type="entry name" value="Mucolipin"/>
</dbReference>
<accession>A0A6A5C5G5</accession>
<feature type="compositionally biased region" description="Pro residues" evidence="5">
    <location>
        <begin position="35"/>
        <end position="47"/>
    </location>
</feature>
<feature type="transmembrane region" description="Helical" evidence="6">
    <location>
        <begin position="449"/>
        <end position="472"/>
    </location>
</feature>
<evidence type="ECO:0000256" key="4">
    <source>
        <dbReference type="ARBA" id="ARBA00023136"/>
    </source>
</evidence>
<dbReference type="OMA" id="DWLQKWR"/>
<sequence length="861" mass="99101">MSRSPPSPTRRSEVEEDQQQLDSPTLLLATTTHQHPPPQQPKTPPIPINSNASSSLPVAGSLKTSSLKHHSHSSSPSSHNKKTVTFTPIESSILAKNLKDQEDKKTSNTSSNNAVMVAIEDDEPPSTKYYQIGDDDENEDNSIKLKAKTTPTTSPIPNTSQPGTPRSTKSSSKKKKPIVFNHTVLTWFRTQRQSLKQRRANATPEDMLSTGPLTKFWKYGKIPWKMMIQIVLVMLITVEVVLLSQHRNYFFISSDASFANQFLKDGYENYEQSLYGFYTSYFYNAQEVVDDISKTVSTYYSFPQKNVDIWVFPRDTRQRDLIKPVRIDIKLFKDNPRLFGAGDYGREPFIVESDILTKREPLGVILKSYLQNSTRDFFDRLYELTLTINLVGLDRSNYAVNNYAECVFWTLKKIYKNGEGGRLMSQLHRTYDVCRTTDRALYMEFFKPAIWMSLLIFLFSMVALVLDIKAIVARVMLFKKIRDLEVKKQGIKNEYTQSGNSITRFFQRIVYYRVNHLSLSDIPKILSYWVLFSISQHCVNILTFILQLSIPGKTIEVSFFVGLGALLTWSSTIRFFQFSPNFYMFSKAFERGLPQVIRFIITTLPLYFGFALLGTIMFGEYSKYFFDINEAMVTLFSLIFQDNMRDTFDSVFGYQGFTAFFSRFYIYIYTTIFICVIANVFTSIMEDAFFSLKENQENLEKQVNKNAKDDEASSTSSGESDVSIINVSINDLSEDAEDDYLQQVIKKEEQKEQKIICVKEQYFPQDGYTSLKYILDEESIKDNVNRIVTIVKTLCKDKNLSEEDQQLLKSIESKAVSIYSKTEVLPGLHVDQEELQAQLFKLRKSDADKEENSDLFKTKED</sequence>
<keyword evidence="4 6" id="KW-0472">Membrane</keyword>
<dbReference type="VEuPathDB" id="AmoebaDB:NF0049910"/>
<evidence type="ECO:0000313" key="9">
    <source>
        <dbReference type="Proteomes" id="UP000444721"/>
    </source>
</evidence>
<evidence type="ECO:0000256" key="3">
    <source>
        <dbReference type="ARBA" id="ARBA00022989"/>
    </source>
</evidence>
<keyword evidence="3 6" id="KW-1133">Transmembrane helix</keyword>
<evidence type="ECO:0000259" key="7">
    <source>
        <dbReference type="Pfam" id="PF08016"/>
    </source>
</evidence>
<feature type="transmembrane region" description="Helical" evidence="6">
    <location>
        <begin position="664"/>
        <end position="684"/>
    </location>
</feature>
<evidence type="ECO:0000256" key="1">
    <source>
        <dbReference type="ARBA" id="ARBA00004141"/>
    </source>
</evidence>
<organism evidence="8 9">
    <name type="scientific">Naegleria fowleri</name>
    <name type="common">Brain eating amoeba</name>
    <dbReference type="NCBI Taxonomy" id="5763"/>
    <lineage>
        <taxon>Eukaryota</taxon>
        <taxon>Discoba</taxon>
        <taxon>Heterolobosea</taxon>
        <taxon>Tetramitia</taxon>
        <taxon>Eutetramitia</taxon>
        <taxon>Vahlkampfiidae</taxon>
        <taxon>Naegleria</taxon>
    </lineage>
</organism>
<reference evidence="8 9" key="1">
    <citation type="journal article" date="2019" name="Sci. Rep.">
        <title>Nanopore sequencing improves the draft genome of the human pathogenic amoeba Naegleria fowleri.</title>
        <authorList>
            <person name="Liechti N."/>
            <person name="Schurch N."/>
            <person name="Bruggmann R."/>
            <person name="Wittwer M."/>
        </authorList>
    </citation>
    <scope>NUCLEOTIDE SEQUENCE [LARGE SCALE GENOMIC DNA]</scope>
    <source>
        <strain evidence="8 9">ATCC 30894</strain>
    </source>
</reference>
<dbReference type="GO" id="GO:0016020">
    <property type="term" value="C:membrane"/>
    <property type="evidence" value="ECO:0007669"/>
    <property type="project" value="UniProtKB-SubCell"/>
</dbReference>